<dbReference type="RefSeq" id="XP_008611042.1">
    <property type="nucleotide sequence ID" value="XM_008612820.1"/>
</dbReference>
<dbReference type="InParanoid" id="T0QPD0"/>
<dbReference type="OMA" id="QHEAHAM"/>
<sequence length="162" mass="18403">MANSGRWTATELKYLDHLVGCYLAGILDDSDDEAERLTMRQYVARQLRCDPMRVTKRLKKGKMLANARLQANFNRRVYHKLTNYSALDVERLMALKDARNKFLAELEAKIAKKDGCDAAPRVTRGYLSLSEQLNGAPDTHELQHEAHAMLLLRGSAEAVWTI</sequence>
<gene>
    <name evidence="1" type="ORF">SDRG_07003</name>
</gene>
<evidence type="ECO:0000313" key="1">
    <source>
        <dbReference type="EMBL" id="EQC35725.1"/>
    </source>
</evidence>
<keyword evidence="2" id="KW-1185">Reference proteome</keyword>
<dbReference type="OrthoDB" id="206107at2759"/>
<proteinExistence type="predicted"/>
<evidence type="ECO:0000313" key="2">
    <source>
        <dbReference type="Proteomes" id="UP000030762"/>
    </source>
</evidence>
<dbReference type="EMBL" id="JH767150">
    <property type="protein sequence ID" value="EQC35725.1"/>
    <property type="molecule type" value="Genomic_DNA"/>
</dbReference>
<reference evidence="1 2" key="1">
    <citation type="submission" date="2012-04" db="EMBL/GenBank/DDBJ databases">
        <title>The Genome Sequence of Saprolegnia declina VS20.</title>
        <authorList>
            <consortium name="The Broad Institute Genome Sequencing Platform"/>
            <person name="Russ C."/>
            <person name="Nusbaum C."/>
            <person name="Tyler B."/>
            <person name="van West P."/>
            <person name="Dieguez-Uribeondo J."/>
            <person name="de Bruijn I."/>
            <person name="Tripathy S."/>
            <person name="Jiang R."/>
            <person name="Young S.K."/>
            <person name="Zeng Q."/>
            <person name="Gargeya S."/>
            <person name="Fitzgerald M."/>
            <person name="Haas B."/>
            <person name="Abouelleil A."/>
            <person name="Alvarado L."/>
            <person name="Arachchi H.M."/>
            <person name="Berlin A."/>
            <person name="Chapman S.B."/>
            <person name="Goldberg J."/>
            <person name="Griggs A."/>
            <person name="Gujja S."/>
            <person name="Hansen M."/>
            <person name="Howarth C."/>
            <person name="Imamovic A."/>
            <person name="Larimer J."/>
            <person name="McCowen C."/>
            <person name="Montmayeur A."/>
            <person name="Murphy C."/>
            <person name="Neiman D."/>
            <person name="Pearson M."/>
            <person name="Priest M."/>
            <person name="Roberts A."/>
            <person name="Saif S."/>
            <person name="Shea T."/>
            <person name="Sisk P."/>
            <person name="Sykes S."/>
            <person name="Wortman J."/>
            <person name="Nusbaum C."/>
            <person name="Birren B."/>
        </authorList>
    </citation>
    <scope>NUCLEOTIDE SEQUENCE [LARGE SCALE GENOMIC DNA]</scope>
    <source>
        <strain evidence="1 2">VS20</strain>
    </source>
</reference>
<dbReference type="GeneID" id="19947730"/>
<organism evidence="1 2">
    <name type="scientific">Saprolegnia diclina (strain VS20)</name>
    <dbReference type="NCBI Taxonomy" id="1156394"/>
    <lineage>
        <taxon>Eukaryota</taxon>
        <taxon>Sar</taxon>
        <taxon>Stramenopiles</taxon>
        <taxon>Oomycota</taxon>
        <taxon>Saprolegniomycetes</taxon>
        <taxon>Saprolegniales</taxon>
        <taxon>Saprolegniaceae</taxon>
        <taxon>Saprolegnia</taxon>
    </lineage>
</organism>
<dbReference type="AlphaFoldDB" id="T0QPD0"/>
<name>T0QPD0_SAPDV</name>
<dbReference type="Proteomes" id="UP000030762">
    <property type="component" value="Unassembled WGS sequence"/>
</dbReference>
<accession>T0QPD0</accession>
<dbReference type="PANTHER" id="PTHR35213">
    <property type="entry name" value="RING-TYPE DOMAIN-CONTAINING PROTEIN-RELATED"/>
    <property type="match status" value="1"/>
</dbReference>
<protein>
    <submittedName>
        <fullName evidence="1">Uncharacterized protein</fullName>
    </submittedName>
</protein>
<dbReference type="VEuPathDB" id="FungiDB:SDRG_07003"/>
<dbReference type="PANTHER" id="PTHR35213:SF3">
    <property type="entry name" value="MYB-LIKE DOMAIN-CONTAINING PROTEIN"/>
    <property type="match status" value="1"/>
</dbReference>